<dbReference type="PANTHER" id="PTHR32089">
    <property type="entry name" value="METHYL-ACCEPTING CHEMOTAXIS PROTEIN MCPB"/>
    <property type="match status" value="1"/>
</dbReference>
<dbReference type="GO" id="GO:0006935">
    <property type="term" value="P:chemotaxis"/>
    <property type="evidence" value="ECO:0007669"/>
    <property type="project" value="UniProtKB-ARBA"/>
</dbReference>
<dbReference type="AlphaFoldDB" id="A0A4P6P7A8"/>
<dbReference type="Gene3D" id="1.10.287.950">
    <property type="entry name" value="Methyl-accepting chemotaxis protein"/>
    <property type="match status" value="1"/>
</dbReference>
<feature type="domain" description="Methyl-accepting transducer" evidence="6">
    <location>
        <begin position="400"/>
        <end position="636"/>
    </location>
</feature>
<dbReference type="RefSeq" id="WP_130603564.1">
    <property type="nucleotide sequence ID" value="NZ_CP034759.1"/>
</dbReference>
<evidence type="ECO:0000313" key="8">
    <source>
        <dbReference type="EMBL" id="QBG36938.1"/>
    </source>
</evidence>
<sequence>MNLTVARKIIGGFTIISLLLVITSVFSYKNFSTINDSTSQQNELAIPTLKASNKLAIEISQLSKLALKGYYQSDLTKLAQELAEYKRIEQMFSKELAQLKTIVAQENNLLSNLKRVDSEFKVFNESSLGVFENHKLSIEQKNLLDGKVDSLEEKADDTVMLLLDLADHDLADTKLQRAISLSEQLENQFNALVSSTFEYRDTLSDSTAELIESELNFSLTEAQKSLEEILAELNQHNVDDISEEISSTLADIQDLLSTSTGIIAHKRAQLSANQTAAELLAKEELSATKVNEVLNKQVELANQTTIEATKLVEKSVSDGTSQTITIVIISIVIAVFIAHRTLISIIRPLARVNDMLKVVASGDLSRKLDDSGHDEFAQLSANCNSLIESLRTLIQSIVSRSTQLAAAAEQTSAVTSQSTSAIEEQRNQVEQAASATTEMSSTSQSVLSSANDALGEIKHADDEAERVKVISERNRHTIEELAGEVDSAAQVINQLQQDSASIGGILDVIRGIAEQTNLLALNAAIEAARAGEQGRGFAVVADEVRTLASRTQESTSEIQTMIEALQSGAGKAVTVMDTGKAKAADCVHQSEEADRALETITHAVHEAFDRSSQIATAAEEQSVVAHEISENLESIVAIAEQTTAGSQQTASSSSEVAKLAEELQQSVQEFKL</sequence>
<dbReference type="SMART" id="SM00304">
    <property type="entry name" value="HAMP"/>
    <property type="match status" value="1"/>
</dbReference>
<dbReference type="PROSITE" id="PS50111">
    <property type="entry name" value="CHEMOTAXIS_TRANSDUC_2"/>
    <property type="match status" value="1"/>
</dbReference>
<dbReference type="OrthoDB" id="6846832at2"/>
<dbReference type="PROSITE" id="PS50885">
    <property type="entry name" value="HAMP"/>
    <property type="match status" value="1"/>
</dbReference>
<dbReference type="EMBL" id="CP034759">
    <property type="protein sequence ID" value="QBG36938.1"/>
    <property type="molecule type" value="Genomic_DNA"/>
</dbReference>
<dbReference type="GO" id="GO:0007165">
    <property type="term" value="P:signal transduction"/>
    <property type="evidence" value="ECO:0007669"/>
    <property type="project" value="UniProtKB-KW"/>
</dbReference>
<evidence type="ECO:0000256" key="2">
    <source>
        <dbReference type="ARBA" id="ARBA00023224"/>
    </source>
</evidence>
<comment type="similarity">
    <text evidence="3">Belongs to the methyl-accepting chemotaxis (MCP) protein family.</text>
</comment>
<gene>
    <name evidence="8" type="ORF">EMK97_15020</name>
</gene>
<dbReference type="PANTHER" id="PTHR32089:SF70">
    <property type="entry name" value="ENERGY TAXIS MODULATING METHYL ACCEPTING SENSORY TRANSDUCER"/>
    <property type="match status" value="1"/>
</dbReference>
<evidence type="ECO:0000256" key="5">
    <source>
        <dbReference type="SAM" id="MobiDB-lite"/>
    </source>
</evidence>
<dbReference type="KEGG" id="lsd:EMK97_15020"/>
<name>A0A4P6P7A8_9GAMM</name>
<dbReference type="FunFam" id="1.10.287.950:FF:000001">
    <property type="entry name" value="Methyl-accepting chemotaxis sensory transducer"/>
    <property type="match status" value="1"/>
</dbReference>
<feature type="region of interest" description="Disordered" evidence="5">
    <location>
        <begin position="415"/>
        <end position="448"/>
    </location>
</feature>
<feature type="compositionally biased region" description="Low complexity" evidence="5">
    <location>
        <begin position="430"/>
        <end position="445"/>
    </location>
</feature>
<evidence type="ECO:0000313" key="9">
    <source>
        <dbReference type="Proteomes" id="UP000290244"/>
    </source>
</evidence>
<dbReference type="SUPFAM" id="SSF58104">
    <property type="entry name" value="Methyl-accepting chemotaxis protein (MCP) signaling domain"/>
    <property type="match status" value="1"/>
</dbReference>
<dbReference type="CDD" id="cd06225">
    <property type="entry name" value="HAMP"/>
    <property type="match status" value="1"/>
</dbReference>
<dbReference type="InterPro" id="IPR003660">
    <property type="entry name" value="HAMP_dom"/>
</dbReference>
<dbReference type="Proteomes" id="UP000290244">
    <property type="component" value="Chromosome"/>
</dbReference>
<accession>A0A4P6P7A8</accession>
<keyword evidence="9" id="KW-1185">Reference proteome</keyword>
<evidence type="ECO:0000259" key="7">
    <source>
        <dbReference type="PROSITE" id="PS50885"/>
    </source>
</evidence>
<evidence type="ECO:0000256" key="4">
    <source>
        <dbReference type="PROSITE-ProRule" id="PRU00284"/>
    </source>
</evidence>
<evidence type="ECO:0000259" key="6">
    <source>
        <dbReference type="PROSITE" id="PS50111"/>
    </source>
</evidence>
<comment type="subcellular location">
    <subcellularLocation>
        <location evidence="1">Membrane</location>
    </subcellularLocation>
</comment>
<dbReference type="Pfam" id="PF00015">
    <property type="entry name" value="MCPsignal"/>
    <property type="match status" value="1"/>
</dbReference>
<keyword evidence="2 4" id="KW-0807">Transducer</keyword>
<dbReference type="SMART" id="SM00283">
    <property type="entry name" value="MA"/>
    <property type="match status" value="1"/>
</dbReference>
<proteinExistence type="inferred from homology"/>
<dbReference type="InterPro" id="IPR004089">
    <property type="entry name" value="MCPsignal_dom"/>
</dbReference>
<reference evidence="8 9" key="1">
    <citation type="submission" date="2018-12" db="EMBL/GenBank/DDBJ databases">
        <title>Complete genome of Litorilituus sediminis.</title>
        <authorList>
            <person name="Liu A."/>
            <person name="Rong J."/>
        </authorList>
    </citation>
    <scope>NUCLEOTIDE SEQUENCE [LARGE SCALE GENOMIC DNA]</scope>
    <source>
        <strain evidence="8 9">JCM 17549</strain>
    </source>
</reference>
<dbReference type="Pfam" id="PF00672">
    <property type="entry name" value="HAMP"/>
    <property type="match status" value="1"/>
</dbReference>
<protein>
    <submittedName>
        <fullName evidence="8">Methyl-accepting chemotaxis protein</fullName>
    </submittedName>
</protein>
<evidence type="ECO:0000256" key="1">
    <source>
        <dbReference type="ARBA" id="ARBA00004370"/>
    </source>
</evidence>
<feature type="domain" description="HAMP" evidence="7">
    <location>
        <begin position="343"/>
        <end position="395"/>
    </location>
</feature>
<evidence type="ECO:0000256" key="3">
    <source>
        <dbReference type="ARBA" id="ARBA00029447"/>
    </source>
</evidence>
<dbReference type="GO" id="GO:0016020">
    <property type="term" value="C:membrane"/>
    <property type="evidence" value="ECO:0007669"/>
    <property type="project" value="UniProtKB-SubCell"/>
</dbReference>
<organism evidence="8 9">
    <name type="scientific">Litorilituus sediminis</name>
    <dbReference type="NCBI Taxonomy" id="718192"/>
    <lineage>
        <taxon>Bacteria</taxon>
        <taxon>Pseudomonadati</taxon>
        <taxon>Pseudomonadota</taxon>
        <taxon>Gammaproteobacteria</taxon>
        <taxon>Alteromonadales</taxon>
        <taxon>Colwelliaceae</taxon>
        <taxon>Litorilituus</taxon>
    </lineage>
</organism>